<dbReference type="AlphaFoldDB" id="U4L905"/>
<dbReference type="Proteomes" id="UP000018144">
    <property type="component" value="Unassembled WGS sequence"/>
</dbReference>
<organism evidence="1 2">
    <name type="scientific">Pyronema omphalodes (strain CBS 100304)</name>
    <name type="common">Pyronema confluens</name>
    <dbReference type="NCBI Taxonomy" id="1076935"/>
    <lineage>
        <taxon>Eukaryota</taxon>
        <taxon>Fungi</taxon>
        <taxon>Dikarya</taxon>
        <taxon>Ascomycota</taxon>
        <taxon>Pezizomycotina</taxon>
        <taxon>Pezizomycetes</taxon>
        <taxon>Pezizales</taxon>
        <taxon>Pyronemataceae</taxon>
        <taxon>Pyronema</taxon>
    </lineage>
</organism>
<keyword evidence="2" id="KW-1185">Reference proteome</keyword>
<evidence type="ECO:0000313" key="1">
    <source>
        <dbReference type="EMBL" id="CCX15421.1"/>
    </source>
</evidence>
<reference evidence="1 2" key="1">
    <citation type="journal article" date="2013" name="PLoS Genet.">
        <title>The genome and development-dependent transcriptomes of Pyronema confluens: a window into fungal evolution.</title>
        <authorList>
            <person name="Traeger S."/>
            <person name="Altegoer F."/>
            <person name="Freitag M."/>
            <person name="Gabaldon T."/>
            <person name="Kempken F."/>
            <person name="Kumar A."/>
            <person name="Marcet-Houben M."/>
            <person name="Poggeler S."/>
            <person name="Stajich J.E."/>
            <person name="Nowrousian M."/>
        </authorList>
    </citation>
    <scope>NUCLEOTIDE SEQUENCE [LARGE SCALE GENOMIC DNA]</scope>
    <source>
        <strain evidence="2">CBS 100304</strain>
        <tissue evidence="1">Vegetative mycelium</tissue>
    </source>
</reference>
<evidence type="ECO:0000313" key="2">
    <source>
        <dbReference type="Proteomes" id="UP000018144"/>
    </source>
</evidence>
<proteinExistence type="predicted"/>
<name>U4L905_PYROM</name>
<protein>
    <submittedName>
        <fullName evidence="1">Uncharacterized protein</fullName>
    </submittedName>
</protein>
<dbReference type="EMBL" id="HF936168">
    <property type="protein sequence ID" value="CCX15421.1"/>
    <property type="molecule type" value="Genomic_DNA"/>
</dbReference>
<accession>U4L905</accession>
<sequence length="62" mass="7167">MIVTIHCLHLVVHRVRPMTLPQSTQTRLHLRMNCRHQLSELSSNIQLRFLLGPLLLICISAL</sequence>
<gene>
    <name evidence="1" type="ORF">PCON_01696</name>
</gene>